<dbReference type="RefSeq" id="WP_130433731.1">
    <property type="nucleotide sequence ID" value="NZ_SHKP01000007.1"/>
</dbReference>
<dbReference type="SUPFAM" id="SSF52540">
    <property type="entry name" value="P-loop containing nucleoside triphosphate hydrolases"/>
    <property type="match status" value="1"/>
</dbReference>
<evidence type="ECO:0000313" key="5">
    <source>
        <dbReference type="Proteomes" id="UP000293671"/>
    </source>
</evidence>
<sequence>MLMRFSHVVVEGPIGVGKTTLATALARHWGARAVLERPEHNPFLERFYAHGAGRDNPYALQTQLSFLFQRVEQMRDLGQAGVFETGVVSDFLFAKDSLFAMLNLGDDDLALYRQIYRREQQRLPEPDLVIWLQAEPDVLLNRIRTRGRPMEQGGAPGAGIGEDYLERLNEAYRQFFTSYRGAPVLAVNVEAFHPAERPVDWQRLLDAIAGFEGPFAYLDPADLGDGSLSASFGPAARQPQ</sequence>
<dbReference type="GO" id="GO:0005524">
    <property type="term" value="F:ATP binding"/>
    <property type="evidence" value="ECO:0007669"/>
    <property type="project" value="UniProtKB-KW"/>
</dbReference>
<name>A0A4Q7VH35_9BURK</name>
<dbReference type="InterPro" id="IPR050566">
    <property type="entry name" value="Deoxyribonucleoside_kinase"/>
</dbReference>
<feature type="binding site" evidence="2">
    <location>
        <begin position="142"/>
        <end position="146"/>
    </location>
    <ligand>
        <name>ATP</name>
        <dbReference type="ChEBI" id="CHEBI:30616"/>
    </ligand>
</feature>
<gene>
    <name evidence="4" type="ORF">EV670_3128</name>
</gene>
<dbReference type="CDD" id="cd01673">
    <property type="entry name" value="dNK"/>
    <property type="match status" value="1"/>
</dbReference>
<dbReference type="PIRSF" id="PIRSF000705">
    <property type="entry name" value="DNK"/>
    <property type="match status" value="1"/>
</dbReference>
<proteinExistence type="predicted"/>
<organism evidence="4 5">
    <name type="scientific">Rivibacter subsaxonicus</name>
    <dbReference type="NCBI Taxonomy" id="457575"/>
    <lineage>
        <taxon>Bacteria</taxon>
        <taxon>Pseudomonadati</taxon>
        <taxon>Pseudomonadota</taxon>
        <taxon>Betaproteobacteria</taxon>
        <taxon>Burkholderiales</taxon>
        <taxon>Rivibacter</taxon>
    </lineage>
</organism>
<dbReference type="GO" id="GO:0005737">
    <property type="term" value="C:cytoplasm"/>
    <property type="evidence" value="ECO:0007669"/>
    <property type="project" value="TreeGrafter"/>
</dbReference>
<feature type="domain" description="Deoxynucleoside kinase" evidence="3">
    <location>
        <begin position="9"/>
        <end position="193"/>
    </location>
</feature>
<keyword evidence="4" id="KW-0418">Kinase</keyword>
<dbReference type="PANTHER" id="PTHR10513:SF46">
    <property type="entry name" value="DEOXYGUANOSINE KINASE"/>
    <property type="match status" value="1"/>
</dbReference>
<dbReference type="Gene3D" id="3.40.50.300">
    <property type="entry name" value="P-loop containing nucleotide triphosphate hydrolases"/>
    <property type="match status" value="1"/>
</dbReference>
<evidence type="ECO:0000259" key="3">
    <source>
        <dbReference type="Pfam" id="PF01712"/>
    </source>
</evidence>
<accession>A0A4Q7VH35</accession>
<dbReference type="PANTHER" id="PTHR10513">
    <property type="entry name" value="DEOXYNUCLEOSIDE KINASE"/>
    <property type="match status" value="1"/>
</dbReference>
<keyword evidence="5" id="KW-1185">Reference proteome</keyword>
<evidence type="ECO:0000256" key="1">
    <source>
        <dbReference type="PIRSR" id="PIRSR000705-1"/>
    </source>
</evidence>
<comment type="caution">
    <text evidence="4">The sequence shown here is derived from an EMBL/GenBank/DDBJ whole genome shotgun (WGS) entry which is preliminary data.</text>
</comment>
<feature type="active site" description="Proton acceptor" evidence="1">
    <location>
        <position position="84"/>
    </location>
</feature>
<dbReference type="EMBL" id="SHKP01000007">
    <property type="protein sequence ID" value="RZT95373.1"/>
    <property type="molecule type" value="Genomic_DNA"/>
</dbReference>
<reference evidence="4 5" key="1">
    <citation type="submission" date="2019-02" db="EMBL/GenBank/DDBJ databases">
        <title>Genomic Encyclopedia of Type Strains, Phase IV (KMG-IV): sequencing the most valuable type-strain genomes for metagenomic binning, comparative biology and taxonomic classification.</title>
        <authorList>
            <person name="Goeker M."/>
        </authorList>
    </citation>
    <scope>NUCLEOTIDE SEQUENCE [LARGE SCALE GENOMIC DNA]</scope>
    <source>
        <strain evidence="4 5">DSM 19570</strain>
    </source>
</reference>
<protein>
    <submittedName>
        <fullName evidence="4">Deoxyadenosine/deoxycytidine kinase</fullName>
    </submittedName>
</protein>
<dbReference type="InterPro" id="IPR027417">
    <property type="entry name" value="P-loop_NTPase"/>
</dbReference>
<feature type="binding site" evidence="2">
    <location>
        <begin position="12"/>
        <end position="20"/>
    </location>
    <ligand>
        <name>ATP</name>
        <dbReference type="ChEBI" id="CHEBI:30616"/>
    </ligand>
</feature>
<dbReference type="OrthoDB" id="9776634at2"/>
<dbReference type="GO" id="GO:0019136">
    <property type="term" value="F:deoxynucleoside kinase activity"/>
    <property type="evidence" value="ECO:0007669"/>
    <property type="project" value="InterPro"/>
</dbReference>
<dbReference type="AlphaFoldDB" id="A0A4Q7VH35"/>
<evidence type="ECO:0000256" key="2">
    <source>
        <dbReference type="PIRSR" id="PIRSR000705-3"/>
    </source>
</evidence>
<dbReference type="Pfam" id="PF01712">
    <property type="entry name" value="dNK"/>
    <property type="match status" value="1"/>
</dbReference>
<keyword evidence="4" id="KW-0808">Transferase</keyword>
<dbReference type="InterPro" id="IPR002624">
    <property type="entry name" value="DCK/DGK"/>
</dbReference>
<keyword evidence="2" id="KW-0547">Nucleotide-binding</keyword>
<dbReference type="Proteomes" id="UP000293671">
    <property type="component" value="Unassembled WGS sequence"/>
</dbReference>
<dbReference type="InterPro" id="IPR031314">
    <property type="entry name" value="DNK_dom"/>
</dbReference>
<keyword evidence="2" id="KW-0067">ATP-binding</keyword>
<evidence type="ECO:0000313" key="4">
    <source>
        <dbReference type="EMBL" id="RZT95373.1"/>
    </source>
</evidence>